<reference evidence="3 4" key="1">
    <citation type="submission" date="2019-06" db="EMBL/GenBank/DDBJ databases">
        <title>Sequencing the genomes of 1000 actinobacteria strains.</title>
        <authorList>
            <person name="Klenk H.-P."/>
        </authorList>
    </citation>
    <scope>NUCLEOTIDE SEQUENCE [LARGE SCALE GENOMIC DNA]</scope>
    <source>
        <strain evidence="3 4">DSM 44826</strain>
    </source>
</reference>
<dbReference type="InterPro" id="IPR041116">
    <property type="entry name" value="SLATT_3"/>
</dbReference>
<dbReference type="OrthoDB" id="9806639at2"/>
<comment type="caution">
    <text evidence="3">The sequence shown here is derived from an EMBL/GenBank/DDBJ whole genome shotgun (WGS) entry which is preliminary data.</text>
</comment>
<name>A0A561UGA1_9ACTN</name>
<dbReference type="EMBL" id="VIWT01000001">
    <property type="protein sequence ID" value="TWF98397.1"/>
    <property type="molecule type" value="Genomic_DNA"/>
</dbReference>
<evidence type="ECO:0000259" key="1">
    <source>
        <dbReference type="Pfam" id="PF18181"/>
    </source>
</evidence>
<dbReference type="InterPro" id="IPR040884">
    <property type="entry name" value="SLATT_1"/>
</dbReference>
<dbReference type="NCBIfam" id="NF033610">
    <property type="entry name" value="SLATT_3"/>
    <property type="match status" value="1"/>
</dbReference>
<dbReference type="AlphaFoldDB" id="A0A561UGA1"/>
<dbReference type="Pfam" id="PF18181">
    <property type="entry name" value="SLATT_1"/>
    <property type="match status" value="1"/>
</dbReference>
<dbReference type="NCBIfam" id="NF033634">
    <property type="entry name" value="SLATT_1"/>
    <property type="match status" value="1"/>
</dbReference>
<evidence type="ECO:0000259" key="2">
    <source>
        <dbReference type="Pfam" id="PF18184"/>
    </source>
</evidence>
<organism evidence="3 4">
    <name type="scientific">Kitasatospora viridis</name>
    <dbReference type="NCBI Taxonomy" id="281105"/>
    <lineage>
        <taxon>Bacteria</taxon>
        <taxon>Bacillati</taxon>
        <taxon>Actinomycetota</taxon>
        <taxon>Actinomycetes</taxon>
        <taxon>Kitasatosporales</taxon>
        <taxon>Streptomycetaceae</taxon>
        <taxon>Kitasatospora</taxon>
    </lineage>
</organism>
<proteinExistence type="predicted"/>
<sequence>MAAGSGPTDRVREEELLPELFRLADSASALGQRLAVTLARWQLVLLITAAAAGAVGRRSADWLAAAACLGAAGLAARLGRRQPQALWYEGRAAAESVKTLAWKYAVRADAYQPPPQQRQQPTQDAEGAYRRQLDGLLAGFGDGAGGPGAALPAGAAGAAGPAAVTTAMRELREQPLAVRRAVYLRERVAAQRDWYRAKAAYCGRAGRATELLGVALPLLGLALAVCRALGALPVDALGPVATLAAAVTAWAQLRQYRPLAAAYRLAAGELDQVTEQLGRLDPGAAGAEELWARLARDAEDAVSREHTTWQARRELRPDH</sequence>
<dbReference type="Proteomes" id="UP000317940">
    <property type="component" value="Unassembled WGS sequence"/>
</dbReference>
<feature type="domain" description="SMODS and SLOG-associating 2TM effector" evidence="1">
    <location>
        <begin position="183"/>
        <end position="309"/>
    </location>
</feature>
<gene>
    <name evidence="3" type="ORF">FHX73_112205</name>
</gene>
<dbReference type="Pfam" id="PF18184">
    <property type="entry name" value="SLATT_3"/>
    <property type="match status" value="1"/>
</dbReference>
<protein>
    <submittedName>
        <fullName evidence="3">Uncharacterized protein DUF4231</fullName>
    </submittedName>
</protein>
<evidence type="ECO:0000313" key="3">
    <source>
        <dbReference type="EMBL" id="TWF98397.1"/>
    </source>
</evidence>
<keyword evidence="4" id="KW-1185">Reference proteome</keyword>
<evidence type="ECO:0000313" key="4">
    <source>
        <dbReference type="Proteomes" id="UP000317940"/>
    </source>
</evidence>
<dbReference type="RefSeq" id="WP_145904840.1">
    <property type="nucleotide sequence ID" value="NZ_BAAAMZ010000024.1"/>
</dbReference>
<accession>A0A561UGA1</accession>
<feature type="domain" description="SMODS and SLOG-associating 2TM effector" evidence="2">
    <location>
        <begin position="18"/>
        <end position="180"/>
    </location>
</feature>